<dbReference type="Pfam" id="PF04277">
    <property type="entry name" value="OAD_gamma"/>
    <property type="match status" value="1"/>
</dbReference>
<dbReference type="GO" id="GO:0015081">
    <property type="term" value="F:sodium ion transmembrane transporter activity"/>
    <property type="evidence" value="ECO:0007669"/>
    <property type="project" value="InterPro"/>
</dbReference>
<dbReference type="EMBL" id="VSSQ01000008">
    <property type="protein sequence ID" value="MPL58833.1"/>
    <property type="molecule type" value="Genomic_DNA"/>
</dbReference>
<keyword evidence="5 7" id="KW-0472">Membrane</keyword>
<evidence type="ECO:0000256" key="4">
    <source>
        <dbReference type="ARBA" id="ARBA00022989"/>
    </source>
</evidence>
<sequence>MNKWLIMFAGIGTVFVALIAIIAIIQVFHLIFGKRPGPKKQKTDREPASQAKLAKPAPAPAVETKSTGPAQAGGELVAVIAASIAAASGLSPSSFRIASVRSAGDGDGEGGFNTPVWGRIERFNR</sequence>
<evidence type="ECO:0000256" key="6">
    <source>
        <dbReference type="SAM" id="MobiDB-lite"/>
    </source>
</evidence>
<dbReference type="GO" id="GO:0005886">
    <property type="term" value="C:plasma membrane"/>
    <property type="evidence" value="ECO:0007669"/>
    <property type="project" value="UniProtKB-SubCell"/>
</dbReference>
<keyword evidence="4 7" id="KW-1133">Transmembrane helix</keyword>
<evidence type="ECO:0000256" key="2">
    <source>
        <dbReference type="ARBA" id="ARBA00022475"/>
    </source>
</evidence>
<dbReference type="AlphaFoldDB" id="A0A644SW42"/>
<organism evidence="8">
    <name type="scientific">bioreactor metagenome</name>
    <dbReference type="NCBI Taxonomy" id="1076179"/>
    <lineage>
        <taxon>unclassified sequences</taxon>
        <taxon>metagenomes</taxon>
        <taxon>ecological metagenomes</taxon>
    </lineage>
</organism>
<evidence type="ECO:0000313" key="8">
    <source>
        <dbReference type="EMBL" id="MPL58833.1"/>
    </source>
</evidence>
<protein>
    <recommendedName>
        <fullName evidence="9">Oxaloacetate decarboxylase gamma chain</fullName>
    </recommendedName>
</protein>
<gene>
    <name evidence="8" type="ORF">SDC9_04377</name>
</gene>
<comment type="subcellular location">
    <subcellularLocation>
        <location evidence="1">Cell membrane</location>
    </subcellularLocation>
</comment>
<dbReference type="GO" id="GO:0036376">
    <property type="term" value="P:sodium ion export across plasma membrane"/>
    <property type="evidence" value="ECO:0007669"/>
    <property type="project" value="InterPro"/>
</dbReference>
<evidence type="ECO:0000256" key="7">
    <source>
        <dbReference type="SAM" id="Phobius"/>
    </source>
</evidence>
<dbReference type="InterPro" id="IPR005899">
    <property type="entry name" value="Na_pump_deCOase"/>
</dbReference>
<evidence type="ECO:0000256" key="1">
    <source>
        <dbReference type="ARBA" id="ARBA00004236"/>
    </source>
</evidence>
<evidence type="ECO:0000256" key="3">
    <source>
        <dbReference type="ARBA" id="ARBA00022692"/>
    </source>
</evidence>
<evidence type="ECO:0008006" key="9">
    <source>
        <dbReference type="Google" id="ProtNLM"/>
    </source>
</evidence>
<keyword evidence="3 7" id="KW-0812">Transmembrane</keyword>
<accession>A0A644SW42</accession>
<proteinExistence type="predicted"/>
<keyword evidence="2" id="KW-1003">Cell membrane</keyword>
<name>A0A644SW42_9ZZZZ</name>
<evidence type="ECO:0000256" key="5">
    <source>
        <dbReference type="ARBA" id="ARBA00023136"/>
    </source>
</evidence>
<comment type="caution">
    <text evidence="8">The sequence shown here is derived from an EMBL/GenBank/DDBJ whole genome shotgun (WGS) entry which is preliminary data.</text>
</comment>
<feature type="transmembrane region" description="Helical" evidence="7">
    <location>
        <begin position="6"/>
        <end position="32"/>
    </location>
</feature>
<feature type="region of interest" description="Disordered" evidence="6">
    <location>
        <begin position="35"/>
        <end position="69"/>
    </location>
</feature>
<reference evidence="8" key="1">
    <citation type="submission" date="2019-08" db="EMBL/GenBank/DDBJ databases">
        <authorList>
            <person name="Kucharzyk K."/>
            <person name="Murdoch R.W."/>
            <person name="Higgins S."/>
            <person name="Loffler F."/>
        </authorList>
    </citation>
    <scope>NUCLEOTIDE SEQUENCE</scope>
</reference>